<feature type="region of interest" description="Disordered" evidence="2">
    <location>
        <begin position="214"/>
        <end position="285"/>
    </location>
</feature>
<dbReference type="EMBL" id="JBAHYK010001167">
    <property type="protein sequence ID" value="KAL0569213.1"/>
    <property type="molecule type" value="Genomic_DNA"/>
</dbReference>
<accession>A0ABR3F1Z4</accession>
<gene>
    <name evidence="3" type="ORF">V5O48_012750</name>
</gene>
<name>A0ABR3F1Z4_9AGAR</name>
<evidence type="ECO:0000313" key="3">
    <source>
        <dbReference type="EMBL" id="KAL0569213.1"/>
    </source>
</evidence>
<comment type="caution">
    <text evidence="3">The sequence shown here is derived from an EMBL/GenBank/DDBJ whole genome shotgun (WGS) entry which is preliminary data.</text>
</comment>
<sequence length="526" mass="57062">MSSLASASLSAVPQVNINKEVSAVLAQERKALAKLQNDVNLLEKKSQARGVCRVSGSAGEGGLQCLPKKRKAPEINENNGMESDLTEPSDVEDERAGADSMSEPELKGASGATLGKEVAVGPTSPSSWTRVEASPPDETTGPAVKKEGLSLPNDQQSATAKSEGRSVVARDTSHGRCWLDLQWKGMSSRIMLKASNADELVMGHRKSAGVVEVLAKSKQRGGNKSAQKGDAMKGGGQGEVKSAGPAGKSAESKESVQVREKGKDKAVEDKDVEESGETSGELGDKPYIYTEARQKKEVKSKLGITQYLVTGGNACLKYSLQAHTRERASHARRAGTSCYGLAFDCLVSCQKMVKCIYHHLVDKTTRKRDQPGQVLLGVPYPPMTLKDLKTLDRVMVNGYKLPVNSRGEAYCHCGCHLDNVEWGFCLWKSGCIEYNGDRHGYEVDRKPPTLAQQNFEITCLKNLGFELEDMWTHELVLWHHVGRLLVKMKPALLLNGGVLEELNFTVAGGLFTMDDSDEAKLEENDG</sequence>
<feature type="compositionally biased region" description="Basic and acidic residues" evidence="2">
    <location>
        <begin position="250"/>
        <end position="269"/>
    </location>
</feature>
<reference evidence="3 4" key="1">
    <citation type="submission" date="2024-02" db="EMBL/GenBank/DDBJ databases">
        <title>A draft genome for the cacao thread blight pathogen Marasmius crinis-equi.</title>
        <authorList>
            <person name="Cohen S.P."/>
            <person name="Baruah I.K."/>
            <person name="Amoako-Attah I."/>
            <person name="Bukari Y."/>
            <person name="Meinhardt L.W."/>
            <person name="Bailey B.A."/>
        </authorList>
    </citation>
    <scope>NUCLEOTIDE SEQUENCE [LARGE SCALE GENOMIC DNA]</scope>
    <source>
        <strain evidence="3 4">GH-76</strain>
    </source>
</reference>
<evidence type="ECO:0000256" key="2">
    <source>
        <dbReference type="SAM" id="MobiDB-lite"/>
    </source>
</evidence>
<protein>
    <submittedName>
        <fullName evidence="3">Uncharacterized protein</fullName>
    </submittedName>
</protein>
<keyword evidence="1" id="KW-0175">Coiled coil</keyword>
<proteinExistence type="predicted"/>
<feature type="compositionally biased region" description="Acidic residues" evidence="2">
    <location>
        <begin position="84"/>
        <end position="93"/>
    </location>
</feature>
<evidence type="ECO:0000313" key="4">
    <source>
        <dbReference type="Proteomes" id="UP001465976"/>
    </source>
</evidence>
<keyword evidence="4" id="KW-1185">Reference proteome</keyword>
<feature type="region of interest" description="Disordered" evidence="2">
    <location>
        <begin position="47"/>
        <end position="173"/>
    </location>
</feature>
<organism evidence="3 4">
    <name type="scientific">Marasmius crinis-equi</name>
    <dbReference type="NCBI Taxonomy" id="585013"/>
    <lineage>
        <taxon>Eukaryota</taxon>
        <taxon>Fungi</taxon>
        <taxon>Dikarya</taxon>
        <taxon>Basidiomycota</taxon>
        <taxon>Agaricomycotina</taxon>
        <taxon>Agaricomycetes</taxon>
        <taxon>Agaricomycetidae</taxon>
        <taxon>Agaricales</taxon>
        <taxon>Marasmiineae</taxon>
        <taxon>Marasmiaceae</taxon>
        <taxon>Marasmius</taxon>
    </lineage>
</organism>
<dbReference type="Proteomes" id="UP001465976">
    <property type="component" value="Unassembled WGS sequence"/>
</dbReference>
<feature type="coiled-coil region" evidence="1">
    <location>
        <begin position="18"/>
        <end position="45"/>
    </location>
</feature>
<evidence type="ECO:0000256" key="1">
    <source>
        <dbReference type="SAM" id="Coils"/>
    </source>
</evidence>